<feature type="compositionally biased region" description="Basic and acidic residues" evidence="1">
    <location>
        <begin position="284"/>
        <end position="302"/>
    </location>
</feature>
<feature type="region of interest" description="Disordered" evidence="1">
    <location>
        <begin position="33"/>
        <end position="74"/>
    </location>
</feature>
<dbReference type="GeneID" id="110011394"/>
<proteinExistence type="predicted"/>
<reference evidence="3" key="1">
    <citation type="submission" date="2025-08" db="UniProtKB">
        <authorList>
            <consortium name="RefSeq"/>
        </authorList>
    </citation>
    <scope>IDENTIFICATION</scope>
</reference>
<feature type="compositionally biased region" description="Polar residues" evidence="1">
    <location>
        <begin position="249"/>
        <end position="258"/>
    </location>
</feature>
<evidence type="ECO:0000313" key="3">
    <source>
        <dbReference type="RefSeq" id="XP_020547103.1"/>
    </source>
</evidence>
<feature type="region of interest" description="Disordered" evidence="1">
    <location>
        <begin position="210"/>
        <end position="315"/>
    </location>
</feature>
<dbReference type="PANTHER" id="PTHR33673">
    <property type="entry name" value="SUPPRESSOR SRP40-LIKE PROTEIN"/>
    <property type="match status" value="1"/>
</dbReference>
<feature type="compositionally biased region" description="Polar residues" evidence="1">
    <location>
        <begin position="8"/>
        <end position="18"/>
    </location>
</feature>
<feature type="region of interest" description="Disordered" evidence="1">
    <location>
        <begin position="1"/>
        <end position="20"/>
    </location>
</feature>
<protein>
    <submittedName>
        <fullName evidence="3">Uncharacterized protein LOC110011394</fullName>
    </submittedName>
</protein>
<feature type="compositionally biased region" description="Low complexity" evidence="1">
    <location>
        <begin position="59"/>
        <end position="72"/>
    </location>
</feature>
<organism evidence="2 3">
    <name type="scientific">Sesamum indicum</name>
    <name type="common">Oriental sesame</name>
    <name type="synonym">Sesamum orientale</name>
    <dbReference type="NCBI Taxonomy" id="4182"/>
    <lineage>
        <taxon>Eukaryota</taxon>
        <taxon>Viridiplantae</taxon>
        <taxon>Streptophyta</taxon>
        <taxon>Embryophyta</taxon>
        <taxon>Tracheophyta</taxon>
        <taxon>Spermatophyta</taxon>
        <taxon>Magnoliopsida</taxon>
        <taxon>eudicotyledons</taxon>
        <taxon>Gunneridae</taxon>
        <taxon>Pentapetalae</taxon>
        <taxon>asterids</taxon>
        <taxon>lamiids</taxon>
        <taxon>Lamiales</taxon>
        <taxon>Pedaliaceae</taxon>
        <taxon>Sesamum</taxon>
    </lineage>
</organism>
<accession>A0A8M8UKA9</accession>
<dbReference type="PANTHER" id="PTHR33673:SF36">
    <property type="entry name" value="MYB-LIKE PROTEIN Q"/>
    <property type="match status" value="1"/>
</dbReference>
<evidence type="ECO:0000256" key="1">
    <source>
        <dbReference type="SAM" id="MobiDB-lite"/>
    </source>
</evidence>
<evidence type="ECO:0000313" key="2">
    <source>
        <dbReference type="Proteomes" id="UP000504604"/>
    </source>
</evidence>
<feature type="compositionally biased region" description="Basic and acidic residues" evidence="1">
    <location>
        <begin position="34"/>
        <end position="48"/>
    </location>
</feature>
<dbReference type="KEGG" id="sind:110011394"/>
<name>A0A8M8UKA9_SESIN</name>
<feature type="compositionally biased region" description="Basic and acidic residues" evidence="1">
    <location>
        <begin position="259"/>
        <end position="274"/>
    </location>
</feature>
<dbReference type="AlphaFoldDB" id="A0A8M8UKA9"/>
<sequence length="536" mass="58495">MDDEDAQDTNLKPTTGASKTKHVSFTEVVSIVNPDHDCGSRPHSETNRKGIRHGSAQISNSSNAVFSSLSKSSSDDPVLLKFRVQNNIPKPKSLYKNDKLDLSSEALNKLEESISGSQESTTSQCSDITHESSSCVSLTLSPPIQVMERGGGFDPDRIPDSIFSGPLSTPTDWSAASNDSLFSIRIGNTSFAGDYTPRIGADFCKSGELPKSGEASKSGELCQSGEPFEAQESCQSGEPHKSKELPQSGALNKSTESYQSREHSDLKRSGELARWRTSPTTKGVEADKNIEMAKTVHKDINPGERGLADGPANDVPKALMNNQVERKIRESMDSSRANCHSDKSEISSSSCALPTKKKASCLLCHFPDCFRVSCCCKWSACSFKRCLWPSCFRNCLSWKHCCCKWPSFHCKCLSWSSCRCKCLSWSSCCCKCPTCPSCTCPTCPSCTCPTWPSCTCKRPSCTWSCCYCWKRKPKGSISDSSSILPGGGITTSKKGKPENQQTIPPKPKSSSRRQCSCFTCSYSCSCCTCWSCSCCY</sequence>
<dbReference type="Proteomes" id="UP000504604">
    <property type="component" value="Unplaced"/>
</dbReference>
<keyword evidence="2" id="KW-1185">Reference proteome</keyword>
<feature type="region of interest" description="Disordered" evidence="1">
    <location>
        <begin position="473"/>
        <end position="513"/>
    </location>
</feature>
<dbReference type="OrthoDB" id="913065at2759"/>
<dbReference type="RefSeq" id="XP_020547103.1">
    <property type="nucleotide sequence ID" value="XM_020691444.1"/>
</dbReference>
<gene>
    <name evidence="3" type="primary">LOC110011394</name>
</gene>